<protein>
    <recommendedName>
        <fullName evidence="3">DUF3077 domain-containing protein</fullName>
    </recommendedName>
</protein>
<proteinExistence type="predicted"/>
<accession>A0ABS0KVF5</accession>
<dbReference type="EMBL" id="JADTFC010000188">
    <property type="protein sequence ID" value="MBG6292076.1"/>
    <property type="molecule type" value="Genomic_DNA"/>
</dbReference>
<evidence type="ECO:0000313" key="2">
    <source>
        <dbReference type="Proteomes" id="UP000608450"/>
    </source>
</evidence>
<evidence type="ECO:0008006" key="3">
    <source>
        <dbReference type="Google" id="ProtNLM"/>
    </source>
</evidence>
<gene>
    <name evidence="1" type="ORF">I5I61_31895</name>
</gene>
<comment type="caution">
    <text evidence="1">The sequence shown here is derived from an EMBL/GenBank/DDBJ whole genome shotgun (WGS) entry which is preliminary data.</text>
</comment>
<sequence>MSRPENTSAPAAAQQAVTTGLSFQMSRDTGNVLLSVNEGQPVTEALRLSGDLLDGVSCLLRQLNDDMDCELQAVEVFALQMLIDVATNITVACRRGLERAGGEA</sequence>
<reference evidence="1 2" key="1">
    <citation type="submission" date="2020-11" db="EMBL/GenBank/DDBJ databases">
        <title>Enhanced detection system for hospital associated transmission using whole genome sequencing surveillance.</title>
        <authorList>
            <person name="Harrison L.H."/>
            <person name="Van Tyne D."/>
            <person name="Marsh J.W."/>
            <person name="Griffith M.P."/>
            <person name="Snyder D.J."/>
            <person name="Cooper V.S."/>
            <person name="Mustapha M."/>
        </authorList>
    </citation>
    <scope>NUCLEOTIDE SEQUENCE [LARGE SCALE GENOMIC DNA]</scope>
    <source>
        <strain evidence="1 2">PSA00705</strain>
    </source>
</reference>
<name>A0ABS0KVF5_PSENT</name>
<organism evidence="1 2">
    <name type="scientific">Pseudomonas nitroreducens</name>
    <dbReference type="NCBI Taxonomy" id="46680"/>
    <lineage>
        <taxon>Bacteria</taxon>
        <taxon>Pseudomonadati</taxon>
        <taxon>Pseudomonadota</taxon>
        <taxon>Gammaproteobacteria</taxon>
        <taxon>Pseudomonadales</taxon>
        <taxon>Pseudomonadaceae</taxon>
        <taxon>Pseudomonas</taxon>
    </lineage>
</organism>
<evidence type="ECO:0000313" key="1">
    <source>
        <dbReference type="EMBL" id="MBG6292076.1"/>
    </source>
</evidence>
<dbReference type="RefSeq" id="WP_196913781.1">
    <property type="nucleotide sequence ID" value="NZ_JADTFC010000188.1"/>
</dbReference>
<keyword evidence="2" id="KW-1185">Reference proteome</keyword>
<dbReference type="Proteomes" id="UP000608450">
    <property type="component" value="Unassembled WGS sequence"/>
</dbReference>